<dbReference type="InterPro" id="IPR036188">
    <property type="entry name" value="FAD/NAD-bd_sf"/>
</dbReference>
<dbReference type="RefSeq" id="WP_277275336.1">
    <property type="nucleotide sequence ID" value="NZ_JAROCY010000002.1"/>
</dbReference>
<name>A0ABT6CIK1_9SPHN</name>
<protein>
    <submittedName>
        <fullName evidence="3">Bifunctional 3-(3-hydroxy-phenyl)propionate/3-hydroxycinnamic acid hydroxylase</fullName>
    </submittedName>
</protein>
<reference evidence="3 4" key="1">
    <citation type="submission" date="2023-03" db="EMBL/GenBank/DDBJ databases">
        <title>Novosphingobium cyanobacteriorum sp. nov., isolated from a eutrophic reservoir during the Microcystis bloom period.</title>
        <authorList>
            <person name="Kang M."/>
            <person name="Le V."/>
            <person name="Ko S.-R."/>
            <person name="Lee S.-A."/>
            <person name="Ahn C.-Y."/>
        </authorList>
    </citation>
    <scope>NUCLEOTIDE SEQUENCE [LARGE SCALE GENOMIC DNA]</scope>
    <source>
        <strain evidence="3 4">HBC54</strain>
    </source>
</reference>
<dbReference type="InterPro" id="IPR050631">
    <property type="entry name" value="PheA/TfdB_FAD_monoxygenase"/>
</dbReference>
<dbReference type="Pfam" id="PF01494">
    <property type="entry name" value="FAD_binding_3"/>
    <property type="match status" value="1"/>
</dbReference>
<evidence type="ECO:0000256" key="1">
    <source>
        <dbReference type="ARBA" id="ARBA00023002"/>
    </source>
</evidence>
<dbReference type="PANTHER" id="PTHR43476:SF3">
    <property type="entry name" value="FAD-BINDING MONOOXYGENASE"/>
    <property type="match status" value="1"/>
</dbReference>
<dbReference type="PANTHER" id="PTHR43476">
    <property type="entry name" value="3-(3-HYDROXY-PHENYL)PROPIONATE/3-HYDROXYCINNAMIC ACID HYDROXYLASE"/>
    <property type="match status" value="1"/>
</dbReference>
<evidence type="ECO:0000259" key="2">
    <source>
        <dbReference type="Pfam" id="PF01494"/>
    </source>
</evidence>
<dbReference type="InterPro" id="IPR002938">
    <property type="entry name" value="FAD-bd"/>
</dbReference>
<comment type="caution">
    <text evidence="3">The sequence shown here is derived from an EMBL/GenBank/DDBJ whole genome shotgun (WGS) entry which is preliminary data.</text>
</comment>
<sequence>MNCFEVNCFDVCIVGFGPTGATLANLLARSGHSVVIVDRLAGVYDKPRAIHVDHEVMRIFQQIGVVEQVLPHVRPYPASEYLGVDGEVIKRLDTAPPPYPHGYAPNLSLLQPPVEEILRNRAEAAASTTLRLGHEVVAIEQDADGAVVRTETEAGPEALRARFVVGCDGANSTVRRLMGIRLDDLGFDEPWLVVDILVDDEAAMARLPAVNVQYCEPARPSTHVVGVGNHRRWEIMLLPDEDPAEAASEEGVWRHLARWIDPSEARLWRSATYRFHALVAHEWRKGHVLLAGDSAHQQPPFLGQGMCQGVRDAANLAWKLDLVLKGAASEALLDSYGAERAEHVRKLTTIIKGLGKFICERDVGAARKRDALLIAEMGGAVKTAYREDMMPRLDRGAVAASDSTVVGSLFPQPRLADGRLMDEATGTGFRLIASPAVSDAALHRLDRPVGMAVVRIGKGTGGDGGGVLDLAEADTLIADWFARTGAVAAIVRPDHYVYGLVRNEAELPALVQGLAAKLSLLQTERHPA</sequence>
<dbReference type="Gene3D" id="3.30.9.10">
    <property type="entry name" value="D-Amino Acid Oxidase, subunit A, domain 2"/>
    <property type="match status" value="1"/>
</dbReference>
<dbReference type="SUPFAM" id="SSF51905">
    <property type="entry name" value="FAD/NAD(P)-binding domain"/>
    <property type="match status" value="1"/>
</dbReference>
<feature type="domain" description="FAD-binding" evidence="2">
    <location>
        <begin position="10"/>
        <end position="348"/>
    </location>
</feature>
<gene>
    <name evidence="3" type="ORF">POM99_03110</name>
</gene>
<dbReference type="NCBIfam" id="NF004829">
    <property type="entry name" value="PRK06183.1-3"/>
    <property type="match status" value="1"/>
</dbReference>
<dbReference type="Gene3D" id="3.50.50.60">
    <property type="entry name" value="FAD/NAD(P)-binding domain"/>
    <property type="match status" value="1"/>
</dbReference>
<proteinExistence type="predicted"/>
<dbReference type="PRINTS" id="PR00420">
    <property type="entry name" value="RNGMNOXGNASE"/>
</dbReference>
<keyword evidence="1" id="KW-0560">Oxidoreductase</keyword>
<organism evidence="3 4">
    <name type="scientific">Novosphingobium cyanobacteriorum</name>
    <dbReference type="NCBI Taxonomy" id="3024215"/>
    <lineage>
        <taxon>Bacteria</taxon>
        <taxon>Pseudomonadati</taxon>
        <taxon>Pseudomonadota</taxon>
        <taxon>Alphaproteobacteria</taxon>
        <taxon>Sphingomonadales</taxon>
        <taxon>Sphingomonadaceae</taxon>
        <taxon>Novosphingobium</taxon>
    </lineage>
</organism>
<dbReference type="EMBL" id="JAROCY010000002">
    <property type="protein sequence ID" value="MDF8332177.1"/>
    <property type="molecule type" value="Genomic_DNA"/>
</dbReference>
<accession>A0ABT6CIK1</accession>
<evidence type="ECO:0000313" key="4">
    <source>
        <dbReference type="Proteomes" id="UP001222770"/>
    </source>
</evidence>
<keyword evidence="4" id="KW-1185">Reference proteome</keyword>
<dbReference type="Proteomes" id="UP001222770">
    <property type="component" value="Unassembled WGS sequence"/>
</dbReference>
<evidence type="ECO:0000313" key="3">
    <source>
        <dbReference type="EMBL" id="MDF8332177.1"/>
    </source>
</evidence>